<evidence type="ECO:0000313" key="2">
    <source>
        <dbReference type="EMBL" id="KAF9495885.1"/>
    </source>
</evidence>
<dbReference type="Proteomes" id="UP000807025">
    <property type="component" value="Unassembled WGS sequence"/>
</dbReference>
<accession>A0A9P6A086</accession>
<organism evidence="2 3">
    <name type="scientific">Pleurotus eryngii</name>
    <name type="common">Boletus of the steppes</name>
    <dbReference type="NCBI Taxonomy" id="5323"/>
    <lineage>
        <taxon>Eukaryota</taxon>
        <taxon>Fungi</taxon>
        <taxon>Dikarya</taxon>
        <taxon>Basidiomycota</taxon>
        <taxon>Agaricomycotina</taxon>
        <taxon>Agaricomycetes</taxon>
        <taxon>Agaricomycetidae</taxon>
        <taxon>Agaricales</taxon>
        <taxon>Pleurotineae</taxon>
        <taxon>Pleurotaceae</taxon>
        <taxon>Pleurotus</taxon>
    </lineage>
</organism>
<sequence length="500" mass="55355">MFSDFESESEFGGSVPEDACNNYDEAPLNCPAQDVIDEEITAHEAVLRELRGRRNIYSPISKLPTEILAKIFVLVRWIDNSPSVGDICHTWREVLVDTSEAWNKINLSEINSLDHAVTMLERTKQAPLYVDCLQAPNLEALHLTMLQISRIRCLDIAMRDLGDSLTSLDSVGPEMKKKSLPNLERLVLRGGTGPGIETAAVFEGVFSMDMLSLHTLELHSISLQSVQFLPAFPLLRKLRIIKPNTSLSSSKVLMVLRCTPALRELEMWSSSLPAPDEGHNQVERASVDLPHLSSLSLRSIDLVDIAGLIQRIQYPPSACVRLRSVHGPYDTDRIKILSAILSHFARSESAALADGMWLLSSSRLPGFQLGASLGNTTLLEIHCENRATGIGASLFDLHKLLPSRQVRALRVGGFVGFRRTERWKDLFKRHEQVETLILELQANSLVVQALTGTARGGKDVGQQQSDGVLPRLMSIKLRGCTFDSRGSQSPLTSSCICEFL</sequence>
<proteinExistence type="predicted"/>
<reference evidence="2" key="1">
    <citation type="submission" date="2020-11" db="EMBL/GenBank/DDBJ databases">
        <authorList>
            <consortium name="DOE Joint Genome Institute"/>
            <person name="Ahrendt S."/>
            <person name="Riley R."/>
            <person name="Andreopoulos W."/>
            <person name="Labutti K."/>
            <person name="Pangilinan J."/>
            <person name="Ruiz-Duenas F.J."/>
            <person name="Barrasa J.M."/>
            <person name="Sanchez-Garcia M."/>
            <person name="Camarero S."/>
            <person name="Miyauchi S."/>
            <person name="Serrano A."/>
            <person name="Linde D."/>
            <person name="Babiker R."/>
            <person name="Drula E."/>
            <person name="Ayuso-Fernandez I."/>
            <person name="Pacheco R."/>
            <person name="Padilla G."/>
            <person name="Ferreira P."/>
            <person name="Barriuso J."/>
            <person name="Kellner H."/>
            <person name="Castanera R."/>
            <person name="Alfaro M."/>
            <person name="Ramirez L."/>
            <person name="Pisabarro A.G."/>
            <person name="Kuo A."/>
            <person name="Tritt A."/>
            <person name="Lipzen A."/>
            <person name="He G."/>
            <person name="Yan M."/>
            <person name="Ng V."/>
            <person name="Cullen D."/>
            <person name="Martin F."/>
            <person name="Rosso M.-N."/>
            <person name="Henrissat B."/>
            <person name="Hibbett D."/>
            <person name="Martinez A.T."/>
            <person name="Grigoriev I.V."/>
        </authorList>
    </citation>
    <scope>NUCLEOTIDE SEQUENCE</scope>
    <source>
        <strain evidence="2">ATCC 90797</strain>
    </source>
</reference>
<name>A0A9P6A086_PLEER</name>
<feature type="domain" description="F-box" evidence="1">
    <location>
        <begin position="57"/>
        <end position="105"/>
    </location>
</feature>
<keyword evidence="3" id="KW-1185">Reference proteome</keyword>
<dbReference type="AlphaFoldDB" id="A0A9P6A086"/>
<evidence type="ECO:0000313" key="3">
    <source>
        <dbReference type="Proteomes" id="UP000807025"/>
    </source>
</evidence>
<gene>
    <name evidence="2" type="ORF">BDN71DRAFT_1446812</name>
</gene>
<dbReference type="PANTHER" id="PTHR38926:SF5">
    <property type="entry name" value="F-BOX AND LEUCINE-RICH REPEAT PROTEIN 6"/>
    <property type="match status" value="1"/>
</dbReference>
<dbReference type="OrthoDB" id="2986779at2759"/>
<protein>
    <recommendedName>
        <fullName evidence="1">F-box domain-containing protein</fullName>
    </recommendedName>
</protein>
<dbReference type="PANTHER" id="PTHR38926">
    <property type="entry name" value="F-BOX DOMAIN CONTAINING PROTEIN, EXPRESSED"/>
    <property type="match status" value="1"/>
</dbReference>
<dbReference type="PROSITE" id="PS50181">
    <property type="entry name" value="FBOX"/>
    <property type="match status" value="1"/>
</dbReference>
<dbReference type="InterPro" id="IPR001810">
    <property type="entry name" value="F-box_dom"/>
</dbReference>
<dbReference type="InterPro" id="IPR032675">
    <property type="entry name" value="LRR_dom_sf"/>
</dbReference>
<dbReference type="Gene3D" id="3.80.10.10">
    <property type="entry name" value="Ribonuclease Inhibitor"/>
    <property type="match status" value="1"/>
</dbReference>
<comment type="caution">
    <text evidence="2">The sequence shown here is derived from an EMBL/GenBank/DDBJ whole genome shotgun (WGS) entry which is preliminary data.</text>
</comment>
<dbReference type="EMBL" id="MU154557">
    <property type="protein sequence ID" value="KAF9495885.1"/>
    <property type="molecule type" value="Genomic_DNA"/>
</dbReference>
<dbReference type="SUPFAM" id="SSF52047">
    <property type="entry name" value="RNI-like"/>
    <property type="match status" value="1"/>
</dbReference>
<evidence type="ECO:0000259" key="1">
    <source>
        <dbReference type="PROSITE" id="PS50181"/>
    </source>
</evidence>